<dbReference type="Proteomes" id="UP000521943">
    <property type="component" value="Unassembled WGS sequence"/>
</dbReference>
<dbReference type="OrthoDB" id="2790258at2759"/>
<keyword evidence="2" id="KW-1185">Reference proteome</keyword>
<dbReference type="SUPFAM" id="SSF53098">
    <property type="entry name" value="Ribonuclease H-like"/>
    <property type="match status" value="1"/>
</dbReference>
<proteinExistence type="predicted"/>
<gene>
    <name evidence="1" type="ORF">DFP72DRAFT_1098479</name>
</gene>
<name>A0A8H6HBY7_9AGAR</name>
<comment type="caution">
    <text evidence="1">The sequence shown here is derived from an EMBL/GenBank/DDBJ whole genome shotgun (WGS) entry which is preliminary data.</text>
</comment>
<reference evidence="1 2" key="1">
    <citation type="submission" date="2020-07" db="EMBL/GenBank/DDBJ databases">
        <title>Comparative genomics of pyrophilous fungi reveals a link between fire events and developmental genes.</title>
        <authorList>
            <consortium name="DOE Joint Genome Institute"/>
            <person name="Steindorff A.S."/>
            <person name="Carver A."/>
            <person name="Calhoun S."/>
            <person name="Stillman K."/>
            <person name="Liu H."/>
            <person name="Lipzen A."/>
            <person name="Pangilinan J."/>
            <person name="Labutti K."/>
            <person name="Bruns T.D."/>
            <person name="Grigoriev I.V."/>
        </authorList>
    </citation>
    <scope>NUCLEOTIDE SEQUENCE [LARGE SCALE GENOMIC DNA]</scope>
    <source>
        <strain evidence="1 2">CBS 144469</strain>
    </source>
</reference>
<dbReference type="InterPro" id="IPR012337">
    <property type="entry name" value="RNaseH-like_sf"/>
</dbReference>
<protein>
    <submittedName>
        <fullName evidence="1">Ribonuclease H-like domain-containing protein</fullName>
    </submittedName>
</protein>
<organism evidence="1 2">
    <name type="scientific">Ephemerocybe angulata</name>
    <dbReference type="NCBI Taxonomy" id="980116"/>
    <lineage>
        <taxon>Eukaryota</taxon>
        <taxon>Fungi</taxon>
        <taxon>Dikarya</taxon>
        <taxon>Basidiomycota</taxon>
        <taxon>Agaricomycotina</taxon>
        <taxon>Agaricomycetes</taxon>
        <taxon>Agaricomycetidae</taxon>
        <taxon>Agaricales</taxon>
        <taxon>Agaricineae</taxon>
        <taxon>Psathyrellaceae</taxon>
        <taxon>Ephemerocybe</taxon>
    </lineage>
</organism>
<sequence length="287" mass="33088">MDNASNNDTFMRELEELLGREGYGFDENGNRVRYWESFSKLLRSGLLGRARGIITSLRSSGNRREALQRLIAEGNARIVAREGDAAKTAEDIKNGWWTVPLPKLELCRDCPTRWSSTFLMLDRFLTLLPAILKLCKEYGIEKSDFTPEELHILYQYRDILSTAHHAQELLCSERTPTLSMALPLYEMLITSWTEHKKDVPELSHIIDIGLAKLEEYLGRTRDSRIYTLAMVINPALKLSWTDTSPRKIDPTGKVIPKSAFGNEESEKFREAKGWILEEMMKFQTERR</sequence>
<evidence type="ECO:0000313" key="1">
    <source>
        <dbReference type="EMBL" id="KAF6743650.1"/>
    </source>
</evidence>
<accession>A0A8H6HBY7</accession>
<evidence type="ECO:0000313" key="2">
    <source>
        <dbReference type="Proteomes" id="UP000521943"/>
    </source>
</evidence>
<dbReference type="AlphaFoldDB" id="A0A8H6HBY7"/>
<dbReference type="EMBL" id="JACGCI010000139">
    <property type="protein sequence ID" value="KAF6743650.1"/>
    <property type="molecule type" value="Genomic_DNA"/>
</dbReference>
<feature type="non-terminal residue" evidence="1">
    <location>
        <position position="1"/>
    </location>
</feature>